<proteinExistence type="predicted"/>
<evidence type="ECO:0000313" key="2">
    <source>
        <dbReference type="Proteomes" id="UP001384579"/>
    </source>
</evidence>
<protein>
    <submittedName>
        <fullName evidence="1">Uncharacterized protein</fullName>
    </submittedName>
</protein>
<gene>
    <name evidence="1" type="ORF">WMG39_11855</name>
</gene>
<evidence type="ECO:0000313" key="1">
    <source>
        <dbReference type="EMBL" id="MEK0185535.1"/>
    </source>
</evidence>
<sequence length="381" mass="43679">MAGGIYLIQDDDRLLEMMEQPYDSEDQLQDLLVTYPNLIAGDQIDRATARKWLLISREVSVPSDEETAVQWSLDHLFIDQNAVPTLVDVRRTPNAALRQQVLGLSIDYAANAVVYWPIDSIIAFFEANCRDRGRDPEQIFEEFLGADANEDRFWQKVKTNLQAGKIRLVFVAEEISAEMRRVVEFLNEQMDPVEVFALEIKQYVSEDGLRTLVPRIIGQTAEAQQKKSSATRERRRWDESSFFAELKARRGAEEAQMAKEIYVWVKNQAPEMDIQWGTGDTYGGFAAHLHLKAKKPYQLFTVNIAGKMEISAHNYGSQRPFNREEKWLELRNKFSSIGLSLPTEPGEVRSPSLALFTLQDESDLKQVIEIFDWVVAEIKRA</sequence>
<comment type="caution">
    <text evidence="1">The sequence shown here is derived from an EMBL/GenBank/DDBJ whole genome shotgun (WGS) entry which is preliminary data.</text>
</comment>
<dbReference type="Proteomes" id="UP001384579">
    <property type="component" value="Unassembled WGS sequence"/>
</dbReference>
<organism evidence="1 2">
    <name type="scientific">Microcoleus anatoxicus PTRS2</name>
    <dbReference type="NCBI Taxonomy" id="2705321"/>
    <lineage>
        <taxon>Bacteria</taxon>
        <taxon>Bacillati</taxon>
        <taxon>Cyanobacteriota</taxon>
        <taxon>Cyanophyceae</taxon>
        <taxon>Oscillatoriophycideae</taxon>
        <taxon>Oscillatoriales</taxon>
        <taxon>Microcoleaceae</taxon>
        <taxon>Microcoleus</taxon>
        <taxon>Microcoleus anatoxicus</taxon>
    </lineage>
</organism>
<keyword evidence="2" id="KW-1185">Reference proteome</keyword>
<reference evidence="1 2" key="1">
    <citation type="journal article" date="2020" name="Harmful Algae">
        <title>Molecular and morphological characterization of a novel dihydroanatoxin-a producing Microcoleus species (cyanobacteria) from the Russian River, California, USA.</title>
        <authorList>
            <person name="Conklin K.Y."/>
            <person name="Stancheva R."/>
            <person name="Otten T.G."/>
            <person name="Fadness R."/>
            <person name="Boyer G.L."/>
            <person name="Read B."/>
            <person name="Zhang X."/>
            <person name="Sheath R.G."/>
        </authorList>
    </citation>
    <scope>NUCLEOTIDE SEQUENCE [LARGE SCALE GENOMIC DNA]</scope>
    <source>
        <strain evidence="1 2">PTRS2</strain>
    </source>
</reference>
<dbReference type="EMBL" id="JBBLXS010000127">
    <property type="protein sequence ID" value="MEK0185535.1"/>
    <property type="molecule type" value="Genomic_DNA"/>
</dbReference>
<accession>A0ABU8YM85</accession>
<name>A0ABU8YM85_9CYAN</name>
<dbReference type="RefSeq" id="WP_340524282.1">
    <property type="nucleotide sequence ID" value="NZ_JBBLXS010000127.1"/>
</dbReference>